<dbReference type="Proteomes" id="UP000694867">
    <property type="component" value="Unplaced"/>
</dbReference>
<dbReference type="Pfam" id="PF00060">
    <property type="entry name" value="Lig_chan"/>
    <property type="match status" value="1"/>
</dbReference>
<dbReference type="GO" id="GO:0050906">
    <property type="term" value="P:detection of stimulus involved in sensory perception"/>
    <property type="evidence" value="ECO:0007669"/>
    <property type="project" value="UniProtKB-ARBA"/>
</dbReference>
<keyword evidence="9 17" id="KW-0675">Receptor</keyword>
<evidence type="ECO:0000256" key="2">
    <source>
        <dbReference type="ARBA" id="ARBA00008685"/>
    </source>
</evidence>
<protein>
    <submittedName>
        <fullName evidence="17">Probable glutamate receptor</fullName>
    </submittedName>
</protein>
<evidence type="ECO:0000256" key="12">
    <source>
        <dbReference type="ARBA" id="ARBA00023303"/>
    </source>
</evidence>
<organism evidence="16 17">
    <name type="scientific">Galendromus occidentalis</name>
    <name type="common">western predatory mite</name>
    <dbReference type="NCBI Taxonomy" id="34638"/>
    <lineage>
        <taxon>Eukaryota</taxon>
        <taxon>Metazoa</taxon>
        <taxon>Ecdysozoa</taxon>
        <taxon>Arthropoda</taxon>
        <taxon>Chelicerata</taxon>
        <taxon>Arachnida</taxon>
        <taxon>Acari</taxon>
        <taxon>Parasitiformes</taxon>
        <taxon>Mesostigmata</taxon>
        <taxon>Gamasina</taxon>
        <taxon>Phytoseioidea</taxon>
        <taxon>Phytoseiidae</taxon>
        <taxon>Typhlodrominae</taxon>
        <taxon>Galendromus</taxon>
    </lineage>
</organism>
<feature type="transmembrane region" description="Helical" evidence="13">
    <location>
        <begin position="136"/>
        <end position="157"/>
    </location>
</feature>
<keyword evidence="7" id="KW-0406">Ion transport</keyword>
<evidence type="ECO:0000256" key="11">
    <source>
        <dbReference type="ARBA" id="ARBA00023286"/>
    </source>
</evidence>
<dbReference type="AlphaFoldDB" id="A0AAJ7L7Q6"/>
<feature type="transmembrane region" description="Helical" evidence="13">
    <location>
        <begin position="33"/>
        <end position="55"/>
    </location>
</feature>
<comment type="similarity">
    <text evidence="2">Belongs to the glutamate-gated ion channel (TC 1.A.10.1) family.</text>
</comment>
<dbReference type="InterPro" id="IPR052192">
    <property type="entry name" value="Insect_Ionotropic_Sensory_Rcpt"/>
</dbReference>
<evidence type="ECO:0000259" key="14">
    <source>
        <dbReference type="Pfam" id="PF00060"/>
    </source>
</evidence>
<dbReference type="RefSeq" id="XP_018497046.1">
    <property type="nucleotide sequence ID" value="XM_018641530.1"/>
</dbReference>
<evidence type="ECO:0000313" key="16">
    <source>
        <dbReference type="Proteomes" id="UP000694867"/>
    </source>
</evidence>
<evidence type="ECO:0000256" key="3">
    <source>
        <dbReference type="ARBA" id="ARBA00022448"/>
    </source>
</evidence>
<keyword evidence="3" id="KW-0813">Transport</keyword>
<gene>
    <name evidence="17" type="primary">LOC100897865</name>
</gene>
<accession>A0AAJ7L7Q6</accession>
<dbReference type="KEGG" id="goe:100897865"/>
<sequence>MRFDGKGRCLRIASLHFAPWYVRLPDGQGRQRLGGVFGSMMTSIMASLNLTYVVFPPRDGQYGMALPNGSFNGMLGMVRDGSADIAAGPFSSSEEIFQHFYVPPSIMSTVMVMLSGMETAFVNKAQSFTNSFASEVWLGLLVSFAAMSGLMAFREYLVQDRKLKWKRVFRFCFELFQALLQEASKSKFRGPFARLLAAVWFLFSLIFGHSFASQCRANLIVRSPTERIDTVEDLVARPHLTIYYAKNSPLESRMKNLVGERGDRLRQHIAANSEGSSLTSLLTDELLERIVAKKGVIFMEKLTILPAINRWCLKADNFFHISSENLAELTAIWALSKSLGRDLESALDMKFVLLTY</sequence>
<dbReference type="PANTHER" id="PTHR42643:SF38">
    <property type="entry name" value="IONOTROPIC RECEPTOR 100A"/>
    <property type="match status" value="1"/>
</dbReference>
<keyword evidence="6 13" id="KW-1133">Transmembrane helix</keyword>
<keyword evidence="10" id="KW-0325">Glycoprotein</keyword>
<feature type="transmembrane region" description="Helical" evidence="13">
    <location>
        <begin position="192"/>
        <end position="212"/>
    </location>
</feature>
<evidence type="ECO:0000256" key="4">
    <source>
        <dbReference type="ARBA" id="ARBA00022475"/>
    </source>
</evidence>
<evidence type="ECO:0000256" key="6">
    <source>
        <dbReference type="ARBA" id="ARBA00022989"/>
    </source>
</evidence>
<evidence type="ECO:0000256" key="5">
    <source>
        <dbReference type="ARBA" id="ARBA00022692"/>
    </source>
</evidence>
<proteinExistence type="inferred from homology"/>
<evidence type="ECO:0000256" key="13">
    <source>
        <dbReference type="SAM" id="Phobius"/>
    </source>
</evidence>
<dbReference type="GO" id="GO:0015276">
    <property type="term" value="F:ligand-gated monoatomic ion channel activity"/>
    <property type="evidence" value="ECO:0007669"/>
    <property type="project" value="InterPro"/>
</dbReference>
<evidence type="ECO:0000256" key="8">
    <source>
        <dbReference type="ARBA" id="ARBA00023136"/>
    </source>
</evidence>
<evidence type="ECO:0000313" key="17">
    <source>
        <dbReference type="RefSeq" id="XP_018497046.1"/>
    </source>
</evidence>
<keyword evidence="4" id="KW-1003">Cell membrane</keyword>
<keyword evidence="16" id="KW-1185">Reference proteome</keyword>
<feature type="domain" description="Ionotropic glutamate receptor L-glutamate and glycine-binding" evidence="15">
    <location>
        <begin position="10"/>
        <end position="92"/>
    </location>
</feature>
<dbReference type="PANTHER" id="PTHR42643">
    <property type="entry name" value="IONOTROPIC RECEPTOR 20A-RELATED"/>
    <property type="match status" value="1"/>
</dbReference>
<evidence type="ECO:0000259" key="15">
    <source>
        <dbReference type="Pfam" id="PF10613"/>
    </source>
</evidence>
<reference evidence="17" key="1">
    <citation type="submission" date="2025-08" db="UniProtKB">
        <authorList>
            <consortium name="RefSeq"/>
        </authorList>
    </citation>
    <scope>IDENTIFICATION</scope>
</reference>
<keyword evidence="11" id="KW-1071">Ligand-gated ion channel</keyword>
<dbReference type="GO" id="GO:0005886">
    <property type="term" value="C:plasma membrane"/>
    <property type="evidence" value="ECO:0007669"/>
    <property type="project" value="UniProtKB-SubCell"/>
</dbReference>
<evidence type="ECO:0000256" key="7">
    <source>
        <dbReference type="ARBA" id="ARBA00023065"/>
    </source>
</evidence>
<dbReference type="SUPFAM" id="SSF53850">
    <property type="entry name" value="Periplasmic binding protein-like II"/>
    <property type="match status" value="1"/>
</dbReference>
<dbReference type="InterPro" id="IPR019594">
    <property type="entry name" value="Glu/Gly-bd"/>
</dbReference>
<keyword evidence="5 13" id="KW-0812">Transmembrane</keyword>
<dbReference type="Pfam" id="PF10613">
    <property type="entry name" value="Lig_chan-Glu_bd"/>
    <property type="match status" value="1"/>
</dbReference>
<evidence type="ECO:0000256" key="9">
    <source>
        <dbReference type="ARBA" id="ARBA00023170"/>
    </source>
</evidence>
<evidence type="ECO:0000256" key="1">
    <source>
        <dbReference type="ARBA" id="ARBA00004651"/>
    </source>
</evidence>
<comment type="subcellular location">
    <subcellularLocation>
        <location evidence="1">Cell membrane</location>
        <topology evidence="1">Multi-pass membrane protein</topology>
    </subcellularLocation>
</comment>
<name>A0AAJ7L7Q6_9ACAR</name>
<feature type="domain" description="Ionotropic glutamate receptor C-terminal" evidence="14">
    <location>
        <begin position="134"/>
        <end position="236"/>
    </location>
</feature>
<dbReference type="Gene3D" id="1.10.287.70">
    <property type="match status" value="1"/>
</dbReference>
<dbReference type="GeneID" id="100897865"/>
<evidence type="ECO:0000256" key="10">
    <source>
        <dbReference type="ARBA" id="ARBA00023180"/>
    </source>
</evidence>
<dbReference type="InterPro" id="IPR001320">
    <property type="entry name" value="Iontro_rcpt_C"/>
</dbReference>
<keyword evidence="12" id="KW-0407">Ion channel</keyword>
<keyword evidence="8 13" id="KW-0472">Membrane</keyword>
<dbReference type="Gene3D" id="3.40.190.10">
    <property type="entry name" value="Periplasmic binding protein-like II"/>
    <property type="match status" value="1"/>
</dbReference>